<evidence type="ECO:0000313" key="3">
    <source>
        <dbReference type="Proteomes" id="UP001242010"/>
    </source>
</evidence>
<keyword evidence="1" id="KW-0732">Signal</keyword>
<organism evidence="2 3">
    <name type="scientific">Geothrix oryzae</name>
    <dbReference type="NCBI Taxonomy" id="2927975"/>
    <lineage>
        <taxon>Bacteria</taxon>
        <taxon>Pseudomonadati</taxon>
        <taxon>Acidobacteriota</taxon>
        <taxon>Holophagae</taxon>
        <taxon>Holophagales</taxon>
        <taxon>Holophagaceae</taxon>
        <taxon>Geothrix</taxon>
    </lineage>
</organism>
<evidence type="ECO:0000256" key="1">
    <source>
        <dbReference type="SAM" id="SignalP"/>
    </source>
</evidence>
<evidence type="ECO:0000313" key="2">
    <source>
        <dbReference type="EMBL" id="BDU69618.1"/>
    </source>
</evidence>
<proteinExistence type="predicted"/>
<accession>A0ABN6UXM0</accession>
<name>A0ABN6UXM0_9BACT</name>
<dbReference type="Proteomes" id="UP001242010">
    <property type="component" value="Chromosome"/>
</dbReference>
<gene>
    <name evidence="2" type="ORF">GETHOR_17190</name>
</gene>
<dbReference type="Gene3D" id="3.40.50.2300">
    <property type="match status" value="1"/>
</dbReference>
<feature type="chain" id="PRO_5045280091" evidence="1">
    <location>
        <begin position="23"/>
        <end position="190"/>
    </location>
</feature>
<dbReference type="EMBL" id="AP027079">
    <property type="protein sequence ID" value="BDU69618.1"/>
    <property type="molecule type" value="Genomic_DNA"/>
</dbReference>
<dbReference type="RefSeq" id="WP_286353340.1">
    <property type="nucleotide sequence ID" value="NZ_AP027079.1"/>
</dbReference>
<sequence length="190" mass="20424">MNRIVKTAGLIAAGLLGGSLFAEDFQTLMSTTRTTWPEKRHIGVICNYQKNLDAVWDLAKAAGVDSFITVVDARSDLNPVGVASVLGNQKVDYLVVMPQDLLYHDGVYASTVVIKRLATMGIPTVATTPIALKQGAVFSVGEGTEGQVLVNDRLIGTIEVHLPDRSTITQKSSLVLERDGMATIQVRSVK</sequence>
<keyword evidence="3" id="KW-1185">Reference proteome</keyword>
<feature type="signal peptide" evidence="1">
    <location>
        <begin position="1"/>
        <end position="22"/>
    </location>
</feature>
<protein>
    <submittedName>
        <fullName evidence="2">Uncharacterized protein</fullName>
    </submittedName>
</protein>
<reference evidence="3" key="1">
    <citation type="journal article" date="2023" name="Int. J. Syst. Evol. Microbiol.">
        <title>Mesoterricola silvestris gen. nov., sp. nov., Mesoterricola sediminis sp. nov., Geothrix oryzae sp. nov., Geothrix edaphica sp. nov., Geothrix rubra sp. nov., and Geothrix limicola sp. nov., six novel members of Acidobacteriota isolated from soils.</title>
        <authorList>
            <person name="Itoh H."/>
            <person name="Sugisawa Y."/>
            <person name="Mise K."/>
            <person name="Xu Z."/>
            <person name="Kuniyasu M."/>
            <person name="Ushijima N."/>
            <person name="Kawano K."/>
            <person name="Kobayashi E."/>
            <person name="Shiratori Y."/>
            <person name="Masuda Y."/>
            <person name="Senoo K."/>
        </authorList>
    </citation>
    <scope>NUCLEOTIDE SEQUENCE [LARGE SCALE GENOMIC DNA]</scope>
    <source>
        <strain evidence="3">Red222</strain>
    </source>
</reference>